<dbReference type="RefSeq" id="WP_281765940.1">
    <property type="nucleotide sequence ID" value="NZ_BRVO01000003.1"/>
</dbReference>
<sequence>MKKFVCLFVLIISFCGYAQEQKNYKTEGNLESENPCGCVELSEVTNKHTPMDILMGMKACLDKEDYNKAAKLFAIAGVFGRFDTYRVSDKSAHQAIQVRNQSLLMNLEERAQKELISNFELEFNQGTENLVKNCAIIQKIGMPDYYPKYMIQHGMKAFINTGTDDDGLVADLDSEASWQKALESYLHCGE</sequence>
<gene>
    <name evidence="2" type="ORF">Y10_26800</name>
</gene>
<feature type="signal peptide" evidence="1">
    <location>
        <begin position="1"/>
        <end position="18"/>
    </location>
</feature>
<organism evidence="2 3">
    <name type="scientific">Neptunitalea lumnitzerae</name>
    <dbReference type="NCBI Taxonomy" id="2965509"/>
    <lineage>
        <taxon>Bacteria</taxon>
        <taxon>Pseudomonadati</taxon>
        <taxon>Bacteroidota</taxon>
        <taxon>Flavobacteriia</taxon>
        <taxon>Flavobacteriales</taxon>
        <taxon>Flavobacteriaceae</taxon>
        <taxon>Neptunitalea</taxon>
    </lineage>
</organism>
<accession>A0ABQ5MLN5</accession>
<dbReference type="EMBL" id="BRVO01000003">
    <property type="protein sequence ID" value="GLB50312.1"/>
    <property type="molecule type" value="Genomic_DNA"/>
</dbReference>
<proteinExistence type="predicted"/>
<name>A0ABQ5MLN5_9FLAO</name>
<feature type="chain" id="PRO_5045277181" evidence="1">
    <location>
        <begin position="19"/>
        <end position="190"/>
    </location>
</feature>
<reference evidence="2" key="1">
    <citation type="submission" date="2022-07" db="EMBL/GenBank/DDBJ databases">
        <title>Taxonomy of Novel Oxalotrophic and Methylotrophic Bacteria.</title>
        <authorList>
            <person name="Sahin N."/>
            <person name="Tani A."/>
        </authorList>
    </citation>
    <scope>NUCLEOTIDE SEQUENCE</scope>
    <source>
        <strain evidence="2">Y10</strain>
    </source>
</reference>
<dbReference type="Proteomes" id="UP001143543">
    <property type="component" value="Unassembled WGS sequence"/>
</dbReference>
<evidence type="ECO:0000256" key="1">
    <source>
        <dbReference type="SAM" id="SignalP"/>
    </source>
</evidence>
<evidence type="ECO:0000313" key="2">
    <source>
        <dbReference type="EMBL" id="GLB50312.1"/>
    </source>
</evidence>
<evidence type="ECO:0000313" key="3">
    <source>
        <dbReference type="Proteomes" id="UP001143543"/>
    </source>
</evidence>
<keyword evidence="3" id="KW-1185">Reference proteome</keyword>
<keyword evidence="1" id="KW-0732">Signal</keyword>
<protein>
    <submittedName>
        <fullName evidence="2">Uncharacterized protein</fullName>
    </submittedName>
</protein>
<comment type="caution">
    <text evidence="2">The sequence shown here is derived from an EMBL/GenBank/DDBJ whole genome shotgun (WGS) entry which is preliminary data.</text>
</comment>